<evidence type="ECO:0000313" key="2">
    <source>
        <dbReference type="EMBL" id="MFC5656658.1"/>
    </source>
</evidence>
<evidence type="ECO:0000313" key="3">
    <source>
        <dbReference type="Proteomes" id="UP001596065"/>
    </source>
</evidence>
<proteinExistence type="predicted"/>
<evidence type="ECO:0000256" key="1">
    <source>
        <dbReference type="SAM" id="SignalP"/>
    </source>
</evidence>
<dbReference type="RefSeq" id="WP_289971594.1">
    <property type="nucleotide sequence ID" value="NZ_BAAASM010000053.1"/>
</dbReference>
<keyword evidence="3" id="KW-1185">Reference proteome</keyword>
<dbReference type="EMBL" id="JBHSOE010000019">
    <property type="protein sequence ID" value="MFC5656658.1"/>
    <property type="molecule type" value="Genomic_DNA"/>
</dbReference>
<name>A0ABW0WGQ5_STRNO</name>
<feature type="signal peptide" evidence="1">
    <location>
        <begin position="1"/>
        <end position="26"/>
    </location>
</feature>
<dbReference type="Proteomes" id="UP001596065">
    <property type="component" value="Unassembled WGS sequence"/>
</dbReference>
<sequence length="95" mass="10213">MALKKALACTLTALAMAGGAASAASAADDDSFLRDNGTKIASCDTIEIIDIPILSSANNNIDCSKNYEEENKELTVVYDNDHYSKANIFQNKKHD</sequence>
<evidence type="ECO:0008006" key="4">
    <source>
        <dbReference type="Google" id="ProtNLM"/>
    </source>
</evidence>
<keyword evidence="1" id="KW-0732">Signal</keyword>
<accession>A0ABW0WGQ5</accession>
<gene>
    <name evidence="2" type="ORF">ACFP3J_14335</name>
</gene>
<feature type="chain" id="PRO_5045810540" description="Secreted protein" evidence="1">
    <location>
        <begin position="27"/>
        <end position="95"/>
    </location>
</feature>
<reference evidence="3" key="1">
    <citation type="journal article" date="2019" name="Int. J. Syst. Evol. Microbiol.">
        <title>The Global Catalogue of Microorganisms (GCM) 10K type strain sequencing project: providing services to taxonomists for standard genome sequencing and annotation.</title>
        <authorList>
            <consortium name="The Broad Institute Genomics Platform"/>
            <consortium name="The Broad Institute Genome Sequencing Center for Infectious Disease"/>
            <person name="Wu L."/>
            <person name="Ma J."/>
        </authorList>
    </citation>
    <scope>NUCLEOTIDE SEQUENCE [LARGE SCALE GENOMIC DNA]</scope>
    <source>
        <strain evidence="3">KCTC 5701</strain>
    </source>
</reference>
<protein>
    <recommendedName>
        <fullName evidence="4">Secreted protein</fullName>
    </recommendedName>
</protein>
<organism evidence="2 3">
    <name type="scientific">Streptomyces nogalater</name>
    <dbReference type="NCBI Taxonomy" id="38314"/>
    <lineage>
        <taxon>Bacteria</taxon>
        <taxon>Bacillati</taxon>
        <taxon>Actinomycetota</taxon>
        <taxon>Actinomycetes</taxon>
        <taxon>Kitasatosporales</taxon>
        <taxon>Streptomycetaceae</taxon>
        <taxon>Streptomyces</taxon>
    </lineage>
</organism>
<comment type="caution">
    <text evidence="2">The sequence shown here is derived from an EMBL/GenBank/DDBJ whole genome shotgun (WGS) entry which is preliminary data.</text>
</comment>